<dbReference type="InterPro" id="IPR014721">
    <property type="entry name" value="Ribsml_uS5_D2-typ_fold_subgr"/>
</dbReference>
<keyword evidence="4 10" id="KW-0808">Transferase</keyword>
<evidence type="ECO:0000256" key="7">
    <source>
        <dbReference type="ARBA" id="ARBA00022840"/>
    </source>
</evidence>
<name>A0A1G8KW93_9RHOB</name>
<dbReference type="Gene3D" id="3.30.230.10">
    <property type="match status" value="1"/>
</dbReference>
<gene>
    <name evidence="10" type="primary">ispE</name>
    <name evidence="13" type="ORF">SAMN05421850_10370</name>
</gene>
<comment type="pathway">
    <text evidence="10">Isoprenoid biosynthesis; isopentenyl diphosphate biosynthesis via DXP pathway; isopentenyl diphosphate from 1-deoxy-D-xylulose 5-phosphate: step 3/6.</text>
</comment>
<feature type="active site" evidence="10">
    <location>
        <position position="10"/>
    </location>
</feature>
<dbReference type="NCBIfam" id="NF011202">
    <property type="entry name" value="PRK14608.1"/>
    <property type="match status" value="1"/>
</dbReference>
<dbReference type="GO" id="GO:0019288">
    <property type="term" value="P:isopentenyl diphosphate biosynthetic process, methylerythritol 4-phosphate pathway"/>
    <property type="evidence" value="ECO:0007669"/>
    <property type="project" value="UniProtKB-UniRule"/>
</dbReference>
<dbReference type="GO" id="GO:0005524">
    <property type="term" value="F:ATP binding"/>
    <property type="evidence" value="ECO:0007669"/>
    <property type="project" value="UniProtKB-UniRule"/>
</dbReference>
<comment type="similarity">
    <text evidence="1 10">Belongs to the GHMP kinase family. IspE subfamily.</text>
</comment>
<comment type="catalytic activity">
    <reaction evidence="10">
        <text>4-CDP-2-C-methyl-D-erythritol + ATP = 4-CDP-2-C-methyl-D-erythritol 2-phosphate + ADP + H(+)</text>
        <dbReference type="Rhea" id="RHEA:18437"/>
        <dbReference type="ChEBI" id="CHEBI:15378"/>
        <dbReference type="ChEBI" id="CHEBI:30616"/>
        <dbReference type="ChEBI" id="CHEBI:57823"/>
        <dbReference type="ChEBI" id="CHEBI:57919"/>
        <dbReference type="ChEBI" id="CHEBI:456216"/>
        <dbReference type="EC" id="2.7.1.148"/>
    </reaction>
</comment>
<dbReference type="UniPathway" id="UPA00056">
    <property type="reaction ID" value="UER00094"/>
</dbReference>
<feature type="domain" description="GHMP kinase C-terminal" evidence="12">
    <location>
        <begin position="196"/>
        <end position="253"/>
    </location>
</feature>
<feature type="binding site" evidence="10">
    <location>
        <begin position="89"/>
        <end position="99"/>
    </location>
    <ligand>
        <name>ATP</name>
        <dbReference type="ChEBI" id="CHEBI:30616"/>
    </ligand>
</feature>
<evidence type="ECO:0000256" key="10">
    <source>
        <dbReference type="HAMAP-Rule" id="MF_00061"/>
    </source>
</evidence>
<evidence type="ECO:0000256" key="9">
    <source>
        <dbReference type="ARBA" id="ARBA00032554"/>
    </source>
</evidence>
<dbReference type="GO" id="GO:0050515">
    <property type="term" value="F:4-(cytidine 5'-diphospho)-2-C-methyl-D-erythritol kinase activity"/>
    <property type="evidence" value="ECO:0007669"/>
    <property type="project" value="UniProtKB-UniRule"/>
</dbReference>
<dbReference type="PANTHER" id="PTHR43527">
    <property type="entry name" value="4-DIPHOSPHOCYTIDYL-2-C-METHYL-D-ERYTHRITOL KINASE, CHLOROPLASTIC"/>
    <property type="match status" value="1"/>
</dbReference>
<dbReference type="Pfam" id="PF00288">
    <property type="entry name" value="GHMP_kinases_N"/>
    <property type="match status" value="1"/>
</dbReference>
<dbReference type="EMBL" id="FNEB01000003">
    <property type="protein sequence ID" value="SDI47785.1"/>
    <property type="molecule type" value="Genomic_DNA"/>
</dbReference>
<dbReference type="Gene3D" id="3.30.70.890">
    <property type="entry name" value="GHMP kinase, C-terminal domain"/>
    <property type="match status" value="1"/>
</dbReference>
<dbReference type="Pfam" id="PF08544">
    <property type="entry name" value="GHMP_kinases_C"/>
    <property type="match status" value="1"/>
</dbReference>
<evidence type="ECO:0000256" key="5">
    <source>
        <dbReference type="ARBA" id="ARBA00022741"/>
    </source>
</evidence>
<dbReference type="GO" id="GO:0016114">
    <property type="term" value="P:terpenoid biosynthetic process"/>
    <property type="evidence" value="ECO:0007669"/>
    <property type="project" value="InterPro"/>
</dbReference>
<dbReference type="HAMAP" id="MF_00061">
    <property type="entry name" value="IspE"/>
    <property type="match status" value="1"/>
</dbReference>
<evidence type="ECO:0000259" key="12">
    <source>
        <dbReference type="Pfam" id="PF08544"/>
    </source>
</evidence>
<evidence type="ECO:0000313" key="13">
    <source>
        <dbReference type="EMBL" id="SDI47785.1"/>
    </source>
</evidence>
<dbReference type="InterPro" id="IPR020568">
    <property type="entry name" value="Ribosomal_Su5_D2-typ_SF"/>
</dbReference>
<evidence type="ECO:0000256" key="1">
    <source>
        <dbReference type="ARBA" id="ARBA00009684"/>
    </source>
</evidence>
<proteinExistence type="inferred from homology"/>
<dbReference type="InterPro" id="IPR004424">
    <property type="entry name" value="IspE"/>
</dbReference>
<comment type="function">
    <text evidence="10">Catalyzes the phosphorylation of the position 2 hydroxy group of 4-diphosphocytidyl-2C-methyl-D-erythritol.</text>
</comment>
<keyword evidence="6 10" id="KW-0418">Kinase</keyword>
<dbReference type="Proteomes" id="UP000199340">
    <property type="component" value="Unassembled WGS sequence"/>
</dbReference>
<dbReference type="STRING" id="490829.SAMN05421850_10370"/>
<dbReference type="InterPro" id="IPR036554">
    <property type="entry name" value="GHMP_kinase_C_sf"/>
</dbReference>
<dbReference type="OrthoDB" id="9809438at2"/>
<sequence length="274" mass="28603">MVTEAFAPAKINLTLHVTAQRPDGYHMLDSLVVFADVGDRLGFTPGPDMALDVTGPFAAGVPADDRNLVWRAARSAGWTGHIALEKNLPHGAGIGGGSSDAAAVLRHLGCADLETAESLGADVPVCLSAVPKRMQGIGEILTPLPGLPELDIVLVNPGGHVATPDVFDALSEKVNDQMDGLESWITRNGFVRWLASQRNDLQAPAVALVPQIADVLDALSGAELARMSGSGATCFGVYPDRMQAMAAAARIAQSNPGWWSVAARTISARPQAVS</sequence>
<evidence type="ECO:0000256" key="4">
    <source>
        <dbReference type="ARBA" id="ARBA00022679"/>
    </source>
</evidence>
<dbReference type="EC" id="2.7.1.148" evidence="2 10"/>
<dbReference type="SUPFAM" id="SSF55060">
    <property type="entry name" value="GHMP Kinase, C-terminal domain"/>
    <property type="match status" value="1"/>
</dbReference>
<reference evidence="13 14" key="1">
    <citation type="submission" date="2016-10" db="EMBL/GenBank/DDBJ databases">
        <authorList>
            <person name="de Groot N.N."/>
        </authorList>
    </citation>
    <scope>NUCLEOTIDE SEQUENCE [LARGE SCALE GENOMIC DNA]</scope>
    <source>
        <strain evidence="13 14">DSM 28010</strain>
    </source>
</reference>
<evidence type="ECO:0000313" key="14">
    <source>
        <dbReference type="Proteomes" id="UP000199340"/>
    </source>
</evidence>
<dbReference type="PIRSF" id="PIRSF010376">
    <property type="entry name" value="IspE"/>
    <property type="match status" value="1"/>
</dbReference>
<dbReference type="InterPro" id="IPR006204">
    <property type="entry name" value="GHMP_kinase_N_dom"/>
</dbReference>
<dbReference type="SUPFAM" id="SSF54211">
    <property type="entry name" value="Ribosomal protein S5 domain 2-like"/>
    <property type="match status" value="1"/>
</dbReference>
<dbReference type="RefSeq" id="WP_090028035.1">
    <property type="nucleotide sequence ID" value="NZ_FNEB01000003.1"/>
</dbReference>
<keyword evidence="5 10" id="KW-0547">Nucleotide-binding</keyword>
<dbReference type="InterPro" id="IPR013750">
    <property type="entry name" value="GHMP_kinase_C_dom"/>
</dbReference>
<evidence type="ECO:0000259" key="11">
    <source>
        <dbReference type="Pfam" id="PF00288"/>
    </source>
</evidence>
<accession>A0A1G8KW93</accession>
<feature type="domain" description="GHMP kinase N-terminal" evidence="11">
    <location>
        <begin position="67"/>
        <end position="108"/>
    </location>
</feature>
<feature type="active site" evidence="10">
    <location>
        <position position="122"/>
    </location>
</feature>
<protein>
    <recommendedName>
        <fullName evidence="3 10">4-diphosphocytidyl-2-C-methyl-D-erythritol kinase</fullName>
        <shortName evidence="10">CMK</shortName>
        <ecNumber evidence="2 10">2.7.1.148</ecNumber>
    </recommendedName>
    <alternativeName>
        <fullName evidence="9 10">4-(cytidine-5'-diphospho)-2-C-methyl-D-erythritol kinase</fullName>
    </alternativeName>
</protein>
<evidence type="ECO:0000256" key="2">
    <source>
        <dbReference type="ARBA" id="ARBA00012052"/>
    </source>
</evidence>
<evidence type="ECO:0000256" key="6">
    <source>
        <dbReference type="ARBA" id="ARBA00022777"/>
    </source>
</evidence>
<evidence type="ECO:0000256" key="8">
    <source>
        <dbReference type="ARBA" id="ARBA00023229"/>
    </source>
</evidence>
<dbReference type="AlphaFoldDB" id="A0A1G8KW93"/>
<evidence type="ECO:0000256" key="3">
    <source>
        <dbReference type="ARBA" id="ARBA00017473"/>
    </source>
</evidence>
<keyword evidence="7 10" id="KW-0067">ATP-binding</keyword>
<keyword evidence="14" id="KW-1185">Reference proteome</keyword>
<keyword evidence="8 10" id="KW-0414">Isoprene biosynthesis</keyword>
<dbReference type="PANTHER" id="PTHR43527:SF2">
    <property type="entry name" value="4-DIPHOSPHOCYTIDYL-2-C-METHYL-D-ERYTHRITOL KINASE, CHLOROPLASTIC"/>
    <property type="match status" value="1"/>
</dbReference>
<organism evidence="13 14">
    <name type="scientific">Lutimaribacter saemankumensis</name>
    <dbReference type="NCBI Taxonomy" id="490829"/>
    <lineage>
        <taxon>Bacteria</taxon>
        <taxon>Pseudomonadati</taxon>
        <taxon>Pseudomonadota</taxon>
        <taxon>Alphaproteobacteria</taxon>
        <taxon>Rhodobacterales</taxon>
        <taxon>Roseobacteraceae</taxon>
        <taxon>Lutimaribacter</taxon>
    </lineage>
</organism>